<dbReference type="InterPro" id="IPR023397">
    <property type="entry name" value="SAM-dep_MeTrfase_MraW_recog"/>
</dbReference>
<keyword evidence="4 6" id="KW-0808">Transferase</keyword>
<evidence type="ECO:0000256" key="3">
    <source>
        <dbReference type="ARBA" id="ARBA00022603"/>
    </source>
</evidence>
<feature type="compositionally biased region" description="Basic and acidic residues" evidence="7">
    <location>
        <begin position="256"/>
        <end position="270"/>
    </location>
</feature>
<dbReference type="SUPFAM" id="SSF81799">
    <property type="entry name" value="Putative methyltransferase TM0872, insert domain"/>
    <property type="match status" value="1"/>
</dbReference>
<keyword evidence="2 6" id="KW-0698">rRNA processing</keyword>
<feature type="binding site" evidence="6">
    <location>
        <position position="100"/>
    </location>
    <ligand>
        <name>S-adenosyl-L-methionine</name>
        <dbReference type="ChEBI" id="CHEBI:59789"/>
    </ligand>
</feature>
<comment type="function">
    <text evidence="6">Specifically methylates the N4 position of cytidine in position 1402 (C1402) of 16S rRNA.</text>
</comment>
<keyword evidence="6" id="KW-0963">Cytoplasm</keyword>
<comment type="catalytic activity">
    <reaction evidence="6">
        <text>cytidine(1402) in 16S rRNA + S-adenosyl-L-methionine = N(4)-methylcytidine(1402) in 16S rRNA + S-adenosyl-L-homocysteine + H(+)</text>
        <dbReference type="Rhea" id="RHEA:42928"/>
        <dbReference type="Rhea" id="RHEA-COMP:10286"/>
        <dbReference type="Rhea" id="RHEA-COMP:10287"/>
        <dbReference type="ChEBI" id="CHEBI:15378"/>
        <dbReference type="ChEBI" id="CHEBI:57856"/>
        <dbReference type="ChEBI" id="CHEBI:59789"/>
        <dbReference type="ChEBI" id="CHEBI:74506"/>
        <dbReference type="ChEBI" id="CHEBI:82748"/>
        <dbReference type="EC" id="2.1.1.199"/>
    </reaction>
</comment>
<dbReference type="GO" id="GO:0005737">
    <property type="term" value="C:cytoplasm"/>
    <property type="evidence" value="ECO:0007669"/>
    <property type="project" value="UniProtKB-SubCell"/>
</dbReference>
<keyword evidence="3 6" id="KW-0489">Methyltransferase</keyword>
<evidence type="ECO:0000256" key="4">
    <source>
        <dbReference type="ARBA" id="ARBA00022679"/>
    </source>
</evidence>
<dbReference type="HAMAP" id="MF_01007">
    <property type="entry name" value="16SrRNA_methyltr_H"/>
    <property type="match status" value="1"/>
</dbReference>
<feature type="binding site" evidence="6">
    <location>
        <position position="107"/>
    </location>
    <ligand>
        <name>S-adenosyl-L-methionine</name>
        <dbReference type="ChEBI" id="CHEBI:59789"/>
    </ligand>
</feature>
<feature type="binding site" evidence="6">
    <location>
        <position position="48"/>
    </location>
    <ligand>
        <name>S-adenosyl-L-methionine</name>
        <dbReference type="ChEBI" id="CHEBI:59789"/>
    </ligand>
</feature>
<gene>
    <name evidence="6" type="primary">rsmH</name>
    <name evidence="8" type="ORF">CO178_00425</name>
</gene>
<dbReference type="NCBIfam" id="TIGR00006">
    <property type="entry name" value="16S rRNA (cytosine(1402)-N(4))-methyltransferase RsmH"/>
    <property type="match status" value="1"/>
</dbReference>
<accession>A0A2M7X5A3</accession>
<feature type="binding site" evidence="6">
    <location>
        <begin position="31"/>
        <end position="33"/>
    </location>
    <ligand>
        <name>S-adenosyl-L-methionine</name>
        <dbReference type="ChEBI" id="CHEBI:59789"/>
    </ligand>
</feature>
<sequence>MYHESVLLKESIDSLNVRRGEFYIDCNLGGGGHTAEILKRGGIVLGIDLDLNAIDFCTKRFEKEIKEKRLIIVNENFVNIRKVANENDWKDGTVSGIIYDLGLSTFQIKEEGNGFSFTDDSAFDMRMDKSLGIKAYDLLLALSEKELTQIIAEYGEDPQAKWYAKVLKRAVKNAKRELSAKELADLIKKSSKYTKSKIHSATRVFQAFRIAVNSELENLRQSLDGATPLLKDSGRLVIISFHSLEDKIAKNLAGSPEEKNEEKDIKDLSRRLSAVDPNPISPSSSEINRNPSSRSAKMRVFEKV</sequence>
<proteinExistence type="inferred from homology"/>
<feature type="binding site" evidence="6">
    <location>
        <position position="77"/>
    </location>
    <ligand>
        <name>S-adenosyl-L-methionine</name>
        <dbReference type="ChEBI" id="CHEBI:59789"/>
    </ligand>
</feature>
<reference evidence="9" key="1">
    <citation type="submission" date="2017-09" db="EMBL/GenBank/DDBJ databases">
        <title>Depth-based differentiation of microbial function through sediment-hosted aquifers and enrichment of novel symbionts in the deep terrestrial subsurface.</title>
        <authorList>
            <person name="Probst A.J."/>
            <person name="Ladd B."/>
            <person name="Jarett J.K."/>
            <person name="Geller-Mcgrath D.E."/>
            <person name="Sieber C.M.K."/>
            <person name="Emerson J.B."/>
            <person name="Anantharaman K."/>
            <person name="Thomas B.C."/>
            <person name="Malmstrom R."/>
            <person name="Stieglmeier M."/>
            <person name="Klingl A."/>
            <person name="Woyke T."/>
            <person name="Ryan C.M."/>
            <person name="Banfield J.F."/>
        </authorList>
    </citation>
    <scope>NUCLEOTIDE SEQUENCE [LARGE SCALE GENOMIC DNA]</scope>
</reference>
<dbReference type="EC" id="2.1.1.199" evidence="6"/>
<dbReference type="Proteomes" id="UP000230683">
    <property type="component" value="Unassembled WGS sequence"/>
</dbReference>
<feature type="compositionally biased region" description="Low complexity" evidence="7">
    <location>
        <begin position="277"/>
        <end position="295"/>
    </location>
</feature>
<evidence type="ECO:0000256" key="1">
    <source>
        <dbReference type="ARBA" id="ARBA00010396"/>
    </source>
</evidence>
<evidence type="ECO:0000256" key="5">
    <source>
        <dbReference type="ARBA" id="ARBA00022691"/>
    </source>
</evidence>
<dbReference type="InterPro" id="IPR029063">
    <property type="entry name" value="SAM-dependent_MTases_sf"/>
</dbReference>
<comment type="caution">
    <text evidence="8">The sequence shown here is derived from an EMBL/GenBank/DDBJ whole genome shotgun (WGS) entry which is preliminary data.</text>
</comment>
<organism evidence="8 9">
    <name type="scientific">candidate division WWE3 bacterium CG_4_9_14_3_um_filter_34_6</name>
    <dbReference type="NCBI Taxonomy" id="1975079"/>
    <lineage>
        <taxon>Bacteria</taxon>
        <taxon>Katanobacteria</taxon>
    </lineage>
</organism>
<keyword evidence="5 6" id="KW-0949">S-adenosyl-L-methionine</keyword>
<dbReference type="Gene3D" id="1.10.150.170">
    <property type="entry name" value="Putative methyltransferase TM0872, insert domain"/>
    <property type="match status" value="1"/>
</dbReference>
<dbReference type="GO" id="GO:0071424">
    <property type="term" value="F:rRNA (cytosine-N4-)-methyltransferase activity"/>
    <property type="evidence" value="ECO:0007669"/>
    <property type="project" value="UniProtKB-UniRule"/>
</dbReference>
<dbReference type="PANTHER" id="PTHR11265:SF0">
    <property type="entry name" value="12S RRNA N4-METHYLCYTIDINE METHYLTRANSFERASE"/>
    <property type="match status" value="1"/>
</dbReference>
<comment type="similarity">
    <text evidence="1 6">Belongs to the methyltransferase superfamily. RsmH family.</text>
</comment>
<dbReference type="EMBL" id="PFWY01000022">
    <property type="protein sequence ID" value="PJA41328.1"/>
    <property type="molecule type" value="Genomic_DNA"/>
</dbReference>
<dbReference type="Gene3D" id="3.40.50.150">
    <property type="entry name" value="Vaccinia Virus protein VP39"/>
    <property type="match status" value="1"/>
</dbReference>
<comment type="subcellular location">
    <subcellularLocation>
        <location evidence="6">Cytoplasm</location>
    </subcellularLocation>
</comment>
<dbReference type="SUPFAM" id="SSF53335">
    <property type="entry name" value="S-adenosyl-L-methionine-dependent methyltransferases"/>
    <property type="match status" value="1"/>
</dbReference>
<dbReference type="Pfam" id="PF01795">
    <property type="entry name" value="Methyltransf_5"/>
    <property type="match status" value="1"/>
</dbReference>
<evidence type="ECO:0000256" key="7">
    <source>
        <dbReference type="SAM" id="MobiDB-lite"/>
    </source>
</evidence>
<evidence type="ECO:0000256" key="6">
    <source>
        <dbReference type="HAMAP-Rule" id="MF_01007"/>
    </source>
</evidence>
<protein>
    <recommendedName>
        <fullName evidence="6">Ribosomal RNA small subunit methyltransferase H</fullName>
        <ecNumber evidence="6">2.1.1.199</ecNumber>
    </recommendedName>
    <alternativeName>
        <fullName evidence="6">16S rRNA m(4)C1402 methyltransferase</fullName>
    </alternativeName>
    <alternativeName>
        <fullName evidence="6">rRNA (cytosine-N(4)-)-methyltransferase RsmH</fullName>
    </alternativeName>
</protein>
<evidence type="ECO:0000313" key="9">
    <source>
        <dbReference type="Proteomes" id="UP000230683"/>
    </source>
</evidence>
<evidence type="ECO:0000313" key="8">
    <source>
        <dbReference type="EMBL" id="PJA41328.1"/>
    </source>
</evidence>
<feature type="region of interest" description="Disordered" evidence="7">
    <location>
        <begin position="252"/>
        <end position="304"/>
    </location>
</feature>
<evidence type="ECO:0000256" key="2">
    <source>
        <dbReference type="ARBA" id="ARBA00022552"/>
    </source>
</evidence>
<dbReference type="PANTHER" id="PTHR11265">
    <property type="entry name" value="S-ADENOSYL-METHYLTRANSFERASE MRAW"/>
    <property type="match status" value="1"/>
</dbReference>
<dbReference type="AlphaFoldDB" id="A0A2M7X5A3"/>
<dbReference type="PIRSF" id="PIRSF004486">
    <property type="entry name" value="MraW"/>
    <property type="match status" value="1"/>
</dbReference>
<name>A0A2M7X5A3_UNCKA</name>
<dbReference type="GO" id="GO:0070475">
    <property type="term" value="P:rRNA base methylation"/>
    <property type="evidence" value="ECO:0007669"/>
    <property type="project" value="UniProtKB-UniRule"/>
</dbReference>
<dbReference type="InterPro" id="IPR002903">
    <property type="entry name" value="RsmH"/>
</dbReference>